<feature type="compositionally biased region" description="Polar residues" evidence="1">
    <location>
        <begin position="16"/>
        <end position="27"/>
    </location>
</feature>
<dbReference type="OMA" id="LKEHTWV"/>
<accession>A0A0U1MAC7</accession>
<dbReference type="InterPro" id="IPR032675">
    <property type="entry name" value="LRR_dom_sf"/>
</dbReference>
<dbReference type="Proteomes" id="UP000054383">
    <property type="component" value="Unassembled WGS sequence"/>
</dbReference>
<dbReference type="OrthoDB" id="3210378at2759"/>
<dbReference type="EMBL" id="CVMT01000013">
    <property type="protein sequence ID" value="CRG92499.1"/>
    <property type="molecule type" value="Genomic_DNA"/>
</dbReference>
<sequence length="788" mass="86814">MSVTTTTSQSPPVTFESMSHVSGNDKQQYAIALEDIPPRSPSISSYSSNYSHHSASTAPTVYSIASPSTPKSPSYRLFKQSSFPASQPSNPLEPAVGRLPANVYACILDQLQTLHEGPASHQFGCVTCYQRDLHSLALTNRSWERTVRSKLYNRIHIMGADSPSQLKKFRLKKGSRLKLLRRTLRERKLLANLVLELRVPEFDLLPVTNGKINPQWEEYRNLVASVVMVCPNLENLVGFHMSFHHEFDRLTYALSTRKRLKEHKWLLGEPIDTSAERSRSVSPPKTKSLDQQQSFEFLNYHTSWVNLETLMLHSLNSSGFLEHGVFLRIFNRLPSLQHLCISSFDSDAFTDRTLQFLPPLSSLRLEKLKGVTDAGITQYVSRPEARSLHSLALIDQNIGSLLVVSKLLASLQNLERFSIVQSTRTPNLPSEGMIFQPVLASASLKYLHWDITGPDSAAGLGKQDSMPYVLPHKPANSPNYHLAQSILHSGFPCLGELRAPSDIEPPGILQSVCQPISRGQALIPSDRYSLPRSSHGSISTRPMALPAGNNLTSARIRAQTFIDMAAKDSENGIKVLVTDYSDSYVPDSAIDAPSDDESEAESDLFGGASPFGAKVQSANQGEDSEFPKKLFEFRMPAVMGVVRGSTNPKDASIPRFVLQPDIPGNDAEGGLLGWKHLLGTDSCPPQNPATGILNRSGSDLSMEPPISPLTTTPSRFGGWGGFGGRSSAASVTPASPPTPITFSSTTNPPWARDTCNGAWNSGHSKDWWMHLERERQSDSDIIESKRFF</sequence>
<organism evidence="2 3">
    <name type="scientific">Talaromyces islandicus</name>
    <name type="common">Penicillium islandicum</name>
    <dbReference type="NCBI Taxonomy" id="28573"/>
    <lineage>
        <taxon>Eukaryota</taxon>
        <taxon>Fungi</taxon>
        <taxon>Dikarya</taxon>
        <taxon>Ascomycota</taxon>
        <taxon>Pezizomycotina</taxon>
        <taxon>Eurotiomycetes</taxon>
        <taxon>Eurotiomycetidae</taxon>
        <taxon>Eurotiales</taxon>
        <taxon>Trichocomaceae</taxon>
        <taxon>Talaromyces</taxon>
        <taxon>Talaromyces sect. Islandici</taxon>
    </lineage>
</organism>
<feature type="region of interest" description="Disordered" evidence="1">
    <location>
        <begin position="727"/>
        <end position="749"/>
    </location>
</feature>
<evidence type="ECO:0000313" key="2">
    <source>
        <dbReference type="EMBL" id="CRG92499.1"/>
    </source>
</evidence>
<dbReference type="AlphaFoldDB" id="A0A0U1MAC7"/>
<reference evidence="2 3" key="1">
    <citation type="submission" date="2015-04" db="EMBL/GenBank/DDBJ databases">
        <authorList>
            <person name="Syromyatnikov M.Y."/>
            <person name="Popov V.N."/>
        </authorList>
    </citation>
    <scope>NUCLEOTIDE SEQUENCE [LARGE SCALE GENOMIC DNA]</scope>
    <source>
        <strain evidence="2">WF-38-12</strain>
    </source>
</reference>
<dbReference type="Gene3D" id="3.80.10.10">
    <property type="entry name" value="Ribonuclease Inhibitor"/>
    <property type="match status" value="1"/>
</dbReference>
<evidence type="ECO:0000256" key="1">
    <source>
        <dbReference type="SAM" id="MobiDB-lite"/>
    </source>
</evidence>
<feature type="compositionally biased region" description="Low complexity" evidence="1">
    <location>
        <begin position="740"/>
        <end position="749"/>
    </location>
</feature>
<keyword evidence="3" id="KW-1185">Reference proteome</keyword>
<proteinExistence type="predicted"/>
<feature type="region of interest" description="Disordered" evidence="1">
    <location>
        <begin position="1"/>
        <end position="34"/>
    </location>
</feature>
<protein>
    <submittedName>
        <fullName evidence="2">Protein CFT1</fullName>
    </submittedName>
</protein>
<dbReference type="STRING" id="28573.A0A0U1MAC7"/>
<gene>
    <name evidence="2" type="ORF">PISL3812_09560</name>
</gene>
<feature type="compositionally biased region" description="Low complexity" evidence="1">
    <location>
        <begin position="1"/>
        <end position="14"/>
    </location>
</feature>
<name>A0A0U1MAC7_TALIS</name>
<dbReference type="SUPFAM" id="SSF52047">
    <property type="entry name" value="RNI-like"/>
    <property type="match status" value="1"/>
</dbReference>
<evidence type="ECO:0000313" key="3">
    <source>
        <dbReference type="Proteomes" id="UP000054383"/>
    </source>
</evidence>